<dbReference type="SUPFAM" id="SSF63411">
    <property type="entry name" value="LuxS/MPP-like metallohydrolase"/>
    <property type="match status" value="2"/>
</dbReference>
<dbReference type="Gene3D" id="3.30.830.10">
    <property type="entry name" value="Metalloenzyme, LuxS/M16 peptidase-like"/>
    <property type="match status" value="2"/>
</dbReference>
<name>A0ABM9N542_9LACO</name>
<protein>
    <submittedName>
        <fullName evidence="3">M16 family (PqqL)</fullName>
    </submittedName>
</protein>
<feature type="domain" description="Peptidase M16 N-terminal" evidence="1">
    <location>
        <begin position="59"/>
        <end position="171"/>
    </location>
</feature>
<evidence type="ECO:0000259" key="2">
    <source>
        <dbReference type="Pfam" id="PF05193"/>
    </source>
</evidence>
<proteinExistence type="predicted"/>
<evidence type="ECO:0000313" key="4">
    <source>
        <dbReference type="Proteomes" id="UP001314241"/>
    </source>
</evidence>
<sequence>MEKTYHNLAEKMIHLVTTDGLRVFLNPRPSYHRAFASLTTRFGALTQSFQVDGGKEQRIPAGTAHFLEHKMFDKADGDVLNRFSALGADANAFTNNQQTSYTFSTSQRFPEALTLLLEFVQQPYFTEAKVKREVGIIAEEIRMYADNPEWQLYQGLLATIYPNSALATDIAGSVASIQTISPALLYDLHQAFYQPDHLTLTVSGNFNPAEAWSLIQTVQAKLKRQKVRVQASSNAPQANQGLDASRSMGLNQVKTAWGLRLPAFVEMKTVRSQRIIAVDLLLDLLFGEQTDWYQSLYEAGILDLDFDYEYSLQPNYQFITFFSESKFSEKLRQAIQERLLHYAEVLQKGRKEFESLKVASLGESIQSLNSLEEVATGGDESLCGATLFDKIEMIRNVQYDQIVELAQHLFKDTHLIQYQLTN</sequence>
<organism evidence="3 4">
    <name type="scientific">Eupransor demetentiae</name>
    <dbReference type="NCBI Taxonomy" id="3109584"/>
    <lineage>
        <taxon>Bacteria</taxon>
        <taxon>Bacillati</taxon>
        <taxon>Bacillota</taxon>
        <taxon>Bacilli</taxon>
        <taxon>Lactobacillales</taxon>
        <taxon>Lactobacillaceae</taxon>
        <taxon>Eupransor</taxon>
    </lineage>
</organism>
<dbReference type="EMBL" id="CAWVOH010000001">
    <property type="protein sequence ID" value="CAK8054272.1"/>
    <property type="molecule type" value="Genomic_DNA"/>
</dbReference>
<dbReference type="PANTHER" id="PTHR11851:SF134">
    <property type="entry name" value="ZINC-DEPENDENT PROTEASE"/>
    <property type="match status" value="1"/>
</dbReference>
<dbReference type="InterPro" id="IPR011249">
    <property type="entry name" value="Metalloenz_LuxS/M16"/>
</dbReference>
<evidence type="ECO:0000259" key="1">
    <source>
        <dbReference type="Pfam" id="PF00675"/>
    </source>
</evidence>
<feature type="domain" description="Peptidase M16 C-terminal" evidence="2">
    <location>
        <begin position="180"/>
        <end position="338"/>
    </location>
</feature>
<evidence type="ECO:0000313" key="3">
    <source>
        <dbReference type="EMBL" id="CAK8054272.1"/>
    </source>
</evidence>
<dbReference type="Pfam" id="PF00675">
    <property type="entry name" value="Peptidase_M16"/>
    <property type="match status" value="1"/>
</dbReference>
<dbReference type="PANTHER" id="PTHR11851">
    <property type="entry name" value="METALLOPROTEASE"/>
    <property type="match status" value="1"/>
</dbReference>
<dbReference type="NCBIfam" id="NF047421">
    <property type="entry name" value="YfmH_fam"/>
    <property type="match status" value="1"/>
</dbReference>
<keyword evidence="4" id="KW-1185">Reference proteome</keyword>
<dbReference type="Pfam" id="PF05193">
    <property type="entry name" value="Peptidase_M16_C"/>
    <property type="match status" value="1"/>
</dbReference>
<dbReference type="InterPro" id="IPR011765">
    <property type="entry name" value="Pept_M16_N"/>
</dbReference>
<dbReference type="RefSeq" id="WP_349641808.1">
    <property type="nucleotide sequence ID" value="NZ_CAWVOH010000001.1"/>
</dbReference>
<reference evidence="3 4" key="1">
    <citation type="submission" date="2024-01" db="EMBL/GenBank/DDBJ databases">
        <authorList>
            <person name="Botero Cardona J."/>
        </authorList>
    </citation>
    <scope>NUCLEOTIDE SEQUENCE [LARGE SCALE GENOMIC DNA]</scope>
    <source>
        <strain evidence="3 4">LMG 33000</strain>
    </source>
</reference>
<dbReference type="InterPro" id="IPR050361">
    <property type="entry name" value="MPP/UQCRC_Complex"/>
</dbReference>
<comment type="caution">
    <text evidence="3">The sequence shown here is derived from an EMBL/GenBank/DDBJ whole genome shotgun (WGS) entry which is preliminary data.</text>
</comment>
<dbReference type="InterPro" id="IPR007863">
    <property type="entry name" value="Peptidase_M16_C"/>
</dbReference>
<dbReference type="Proteomes" id="UP001314241">
    <property type="component" value="Unassembled WGS sequence"/>
</dbReference>
<accession>A0ABM9N542</accession>
<gene>
    <name evidence="3" type="ORF">R54876_GBNLAHCA_00834</name>
</gene>